<keyword evidence="7 9" id="KW-0119">Carbohydrate metabolism</keyword>
<keyword evidence="13" id="KW-1185">Reference proteome</keyword>
<proteinExistence type="inferred from homology"/>
<evidence type="ECO:0000256" key="11">
    <source>
        <dbReference type="RuleBase" id="RU000610"/>
    </source>
</evidence>
<gene>
    <name evidence="9 12" type="primary">xylA</name>
    <name evidence="12" type="ORF">ACFOUT_04965</name>
</gene>
<evidence type="ECO:0000256" key="9">
    <source>
        <dbReference type="HAMAP-Rule" id="MF_00455"/>
    </source>
</evidence>
<keyword evidence="9" id="KW-0963">Cytoplasm</keyword>
<dbReference type="PANTHER" id="PTHR48408:SF1">
    <property type="entry name" value="XYLOSE ISOMERASE"/>
    <property type="match status" value="1"/>
</dbReference>
<evidence type="ECO:0000256" key="6">
    <source>
        <dbReference type="ARBA" id="ARBA00023235"/>
    </source>
</evidence>
<dbReference type="InterPro" id="IPR013452">
    <property type="entry name" value="Xylose_isom_bac"/>
</dbReference>
<name>A0ABV8JRN9_9FLAO</name>
<comment type="similarity">
    <text evidence="1 9 10">Belongs to the xylose isomerase family.</text>
</comment>
<evidence type="ECO:0000313" key="12">
    <source>
        <dbReference type="EMBL" id="MFC4095213.1"/>
    </source>
</evidence>
<keyword evidence="4 9" id="KW-0859">Xylose metabolism</keyword>
<evidence type="ECO:0000256" key="3">
    <source>
        <dbReference type="ARBA" id="ARBA00011958"/>
    </source>
</evidence>
<dbReference type="HAMAP" id="MF_00455">
    <property type="entry name" value="Xylose_isom_A"/>
    <property type="match status" value="1"/>
</dbReference>
<dbReference type="PANTHER" id="PTHR48408">
    <property type="match status" value="1"/>
</dbReference>
<dbReference type="PROSITE" id="PS51415">
    <property type="entry name" value="XYLOSE_ISOMERASE"/>
    <property type="match status" value="1"/>
</dbReference>
<feature type="binding site" evidence="9">
    <location>
        <position position="301"/>
    </location>
    <ligand>
        <name>Mg(2+)</name>
        <dbReference type="ChEBI" id="CHEBI:18420"/>
        <label>1</label>
    </ligand>
</feature>
<feature type="binding site" evidence="9">
    <location>
        <position position="312"/>
    </location>
    <ligand>
        <name>Mg(2+)</name>
        <dbReference type="ChEBI" id="CHEBI:18420"/>
        <label>2</label>
    </ligand>
</feature>
<dbReference type="RefSeq" id="WP_192461074.1">
    <property type="nucleotide sequence ID" value="NZ_JACYFJ010000001.1"/>
</dbReference>
<comment type="caution">
    <text evidence="12">The sequence shown here is derived from an EMBL/GenBank/DDBJ whole genome shotgun (WGS) entry which is preliminary data.</text>
</comment>
<dbReference type="Gene3D" id="3.20.20.150">
    <property type="entry name" value="Divalent-metal-dependent TIM barrel enzymes"/>
    <property type="match status" value="1"/>
</dbReference>
<keyword evidence="9" id="KW-0460">Magnesium</keyword>
<organism evidence="12 13">
    <name type="scientific">Euzebyella saccharophila</name>
    <dbReference type="NCBI Taxonomy" id="679664"/>
    <lineage>
        <taxon>Bacteria</taxon>
        <taxon>Pseudomonadati</taxon>
        <taxon>Bacteroidota</taxon>
        <taxon>Flavobacteriia</taxon>
        <taxon>Flavobacteriales</taxon>
        <taxon>Flavobacteriaceae</taxon>
        <taxon>Euzebyella</taxon>
    </lineage>
</organism>
<dbReference type="InterPro" id="IPR001998">
    <property type="entry name" value="Xylose_isomerase"/>
</dbReference>
<feature type="binding site" evidence="9">
    <location>
        <position position="273"/>
    </location>
    <ligand>
        <name>Mg(2+)</name>
        <dbReference type="ChEBI" id="CHEBI:18420"/>
        <label>1</label>
    </ligand>
</feature>
<evidence type="ECO:0000256" key="7">
    <source>
        <dbReference type="ARBA" id="ARBA00023277"/>
    </source>
</evidence>
<sequence length="441" mass="49508">MALLGDKEYFKGIGEIKFEGKESDNPLAYKWYNPDQVVAGKTMSEHFKFAIAYWHTFCGQGSDPFGPGTQNFPWDTPSDPVEAAKAKADAAFEFITKMGVDYFCFHDFDLIQEADTFAESEKRLATIVDYLKEKQKDSGVKLLWGTANCFSNPRYMNGASTNPDFNVLARAGGQIKLALDATIELGGENYVFWGGREGYMSLLNTDIKRELDHMGRFLGMARDYARSQGFKGNFFIEPKPMEPMKHQYDFDSATVVGFLNEHGLQDDFKLNLEFNHATLANHTMQHEMEVAAAHGMLGSLDANRGDYQNGWDTDQFPNNITEVTEAMITFLKAGGLQGGGINFDAKIRRNSTDLEDVFHAHIGGMDIFARALVTADKIITSSPYDEMRTKRYSSFDSGKGKDFEEGKLSFKDLYDIALENGELELQSGKQELFENIISQNI</sequence>
<comment type="subcellular location">
    <subcellularLocation>
        <location evidence="9 11">Cytoplasm</location>
    </subcellularLocation>
</comment>
<dbReference type="Proteomes" id="UP001595814">
    <property type="component" value="Unassembled WGS sequence"/>
</dbReference>
<feature type="binding site" evidence="9">
    <location>
        <position position="344"/>
    </location>
    <ligand>
        <name>Mg(2+)</name>
        <dbReference type="ChEBI" id="CHEBI:18420"/>
        <label>1</label>
    </ligand>
</feature>
<dbReference type="InterPro" id="IPR036237">
    <property type="entry name" value="Xyl_isomerase-like_sf"/>
</dbReference>
<feature type="binding site" evidence="9">
    <location>
        <position position="273"/>
    </location>
    <ligand>
        <name>Mg(2+)</name>
        <dbReference type="ChEBI" id="CHEBI:18420"/>
        <label>2</label>
    </ligand>
</feature>
<dbReference type="PRINTS" id="PR00688">
    <property type="entry name" value="XYLOSISMRASE"/>
</dbReference>
<feature type="binding site" evidence="9">
    <location>
        <position position="314"/>
    </location>
    <ligand>
        <name>Mg(2+)</name>
        <dbReference type="ChEBI" id="CHEBI:18420"/>
        <label>2</label>
    </ligand>
</feature>
<evidence type="ECO:0000256" key="2">
    <source>
        <dbReference type="ARBA" id="ARBA00011881"/>
    </source>
</evidence>
<keyword evidence="6 9" id="KW-0413">Isomerase</keyword>
<keyword evidence="5 9" id="KW-0479">Metal-binding</keyword>
<comment type="cofactor">
    <cofactor evidence="9">
        <name>Mg(2+)</name>
        <dbReference type="ChEBI" id="CHEBI:18420"/>
    </cofactor>
    <text evidence="9">Binds 2 magnesium ions per subunit.</text>
</comment>
<evidence type="ECO:0000256" key="4">
    <source>
        <dbReference type="ARBA" id="ARBA00022629"/>
    </source>
</evidence>
<dbReference type="NCBIfam" id="TIGR02630">
    <property type="entry name" value="xylose_isom_A"/>
    <property type="match status" value="1"/>
</dbReference>
<protein>
    <recommendedName>
        <fullName evidence="3 9">Xylose isomerase</fullName>
        <ecNumber evidence="3 9">5.3.1.5</ecNumber>
    </recommendedName>
</protein>
<evidence type="ECO:0000256" key="5">
    <source>
        <dbReference type="ARBA" id="ARBA00022723"/>
    </source>
</evidence>
<accession>A0ABV8JRN9</accession>
<dbReference type="SUPFAM" id="SSF51658">
    <property type="entry name" value="Xylose isomerase-like"/>
    <property type="match status" value="1"/>
</dbReference>
<comment type="subunit">
    <text evidence="2 9 11">Homotetramer.</text>
</comment>
<feature type="binding site" evidence="9">
    <location>
        <position position="237"/>
    </location>
    <ligand>
        <name>Mg(2+)</name>
        <dbReference type="ChEBI" id="CHEBI:18420"/>
        <label>1</label>
    </ligand>
</feature>
<evidence type="ECO:0000256" key="8">
    <source>
        <dbReference type="ARBA" id="ARBA00033659"/>
    </source>
</evidence>
<feature type="binding site" evidence="9">
    <location>
        <position position="276"/>
    </location>
    <ligand>
        <name>Mg(2+)</name>
        <dbReference type="ChEBI" id="CHEBI:18420"/>
        <label>2</label>
    </ligand>
</feature>
<dbReference type="EMBL" id="JBHSAW010000004">
    <property type="protein sequence ID" value="MFC4095213.1"/>
    <property type="molecule type" value="Genomic_DNA"/>
</dbReference>
<dbReference type="NCBIfam" id="NF003998">
    <property type="entry name" value="PRK05474.1"/>
    <property type="match status" value="1"/>
</dbReference>
<evidence type="ECO:0000313" key="13">
    <source>
        <dbReference type="Proteomes" id="UP001595814"/>
    </source>
</evidence>
<dbReference type="EC" id="5.3.1.5" evidence="3 9"/>
<feature type="active site" evidence="9">
    <location>
        <position position="109"/>
    </location>
</feature>
<evidence type="ECO:0000256" key="10">
    <source>
        <dbReference type="RuleBase" id="RU000609"/>
    </source>
</evidence>
<comment type="catalytic activity">
    <reaction evidence="8 9 10">
        <text>alpha-D-xylose = alpha-D-xylulofuranose</text>
        <dbReference type="Rhea" id="RHEA:22816"/>
        <dbReference type="ChEBI" id="CHEBI:28518"/>
        <dbReference type="ChEBI" id="CHEBI:188998"/>
        <dbReference type="EC" id="5.3.1.5"/>
    </reaction>
</comment>
<evidence type="ECO:0000256" key="1">
    <source>
        <dbReference type="ARBA" id="ARBA00005765"/>
    </source>
</evidence>
<dbReference type="GO" id="GO:0009045">
    <property type="term" value="F:xylose isomerase activity"/>
    <property type="evidence" value="ECO:0007669"/>
    <property type="project" value="UniProtKB-EC"/>
</dbReference>
<feature type="active site" evidence="9">
    <location>
        <position position="106"/>
    </location>
</feature>
<reference evidence="13" key="1">
    <citation type="journal article" date="2019" name="Int. J. Syst. Evol. Microbiol.">
        <title>The Global Catalogue of Microorganisms (GCM) 10K type strain sequencing project: providing services to taxonomists for standard genome sequencing and annotation.</title>
        <authorList>
            <consortium name="The Broad Institute Genomics Platform"/>
            <consortium name="The Broad Institute Genome Sequencing Center for Infectious Disease"/>
            <person name="Wu L."/>
            <person name="Ma J."/>
        </authorList>
    </citation>
    <scope>NUCLEOTIDE SEQUENCE [LARGE SCALE GENOMIC DNA]</scope>
    <source>
        <strain evidence="13">CECT 7477</strain>
    </source>
</reference>